<protein>
    <recommendedName>
        <fullName evidence="3">Thioredoxin domain-containing protein</fullName>
    </recommendedName>
</protein>
<dbReference type="RefSeq" id="XP_022497739.1">
    <property type="nucleotide sequence ID" value="XM_022646344.1"/>
</dbReference>
<dbReference type="AlphaFoldDB" id="A0A178CS75"/>
<evidence type="ECO:0008006" key="3">
    <source>
        <dbReference type="Google" id="ProtNLM"/>
    </source>
</evidence>
<dbReference type="OrthoDB" id="3503208at2759"/>
<evidence type="ECO:0000313" key="1">
    <source>
        <dbReference type="EMBL" id="OAL32124.1"/>
    </source>
</evidence>
<dbReference type="EMBL" id="LVCJ01000060">
    <property type="protein sequence ID" value="OAL32124.1"/>
    <property type="molecule type" value="Genomic_DNA"/>
</dbReference>
<dbReference type="Proteomes" id="UP000185904">
    <property type="component" value="Unassembled WGS sequence"/>
</dbReference>
<proteinExistence type="predicted"/>
<dbReference type="InterPro" id="IPR036249">
    <property type="entry name" value="Thioredoxin-like_sf"/>
</dbReference>
<dbReference type="InterPro" id="IPR010296">
    <property type="entry name" value="DUF899_thioredox"/>
</dbReference>
<gene>
    <name evidence="1" type="ORF">AYO20_08062</name>
</gene>
<accession>A0A178CS75</accession>
<comment type="caution">
    <text evidence="1">The sequence shown here is derived from an EMBL/GenBank/DDBJ whole genome shotgun (WGS) entry which is preliminary data.</text>
</comment>
<sequence>MAKVKVIALPSALFLSPDSQLAEYLPLRLSLLEAEKENTRARDKLARQRRALPVVEVTTPYSFTSEDGKEVSLADLFDGRPQLIIYHLMFSPDWDEACASCSLLGDSVPDLRHLNGHSTTFVAVSRAPIDKIRAYKKRMGWSFPWVSSFGSSFNYDFGATQDEAVKPVEYNFKDKAEMEKRGLAHFATGEQPGHSVFVLGGELTGIGDEEGKIYHSYSSYARGGEPIINTFTWLDMTPLGRQDGLSGVGGLGFKRHDEYTTEDLKGLPIAKIGV</sequence>
<reference evidence="1 2" key="1">
    <citation type="submission" date="2016-03" db="EMBL/GenBank/DDBJ databases">
        <title>The draft genome sequence of Fonsecaea nubica causative agent of cutaneous subcutaneous infection in human host.</title>
        <authorList>
            <person name="Costa F."/>
            <person name="Sybren D.H."/>
            <person name="Raittz R.T."/>
            <person name="Weiss V.A."/>
            <person name="Leao A.C."/>
            <person name="Gomes R."/>
            <person name="De Souza E.M."/>
            <person name="Pedrosa F.O."/>
            <person name="Steffens M.B."/>
            <person name="Bombassaro A."/>
            <person name="Tadra-Sfeir M.Z."/>
            <person name="Moreno L.F."/>
            <person name="Najafzadeh M.J."/>
            <person name="Felipe M.S."/>
            <person name="Teixeira M."/>
            <person name="Sun J."/>
            <person name="Xi L."/>
            <person name="Castro M.A."/>
            <person name="Vicente V.A."/>
        </authorList>
    </citation>
    <scope>NUCLEOTIDE SEQUENCE [LARGE SCALE GENOMIC DNA]</scope>
    <source>
        <strain evidence="1 2">CBS 269.64</strain>
    </source>
</reference>
<dbReference type="Pfam" id="PF05988">
    <property type="entry name" value="DUF899"/>
    <property type="match status" value="1"/>
</dbReference>
<organism evidence="1 2">
    <name type="scientific">Fonsecaea nubica</name>
    <dbReference type="NCBI Taxonomy" id="856822"/>
    <lineage>
        <taxon>Eukaryota</taxon>
        <taxon>Fungi</taxon>
        <taxon>Dikarya</taxon>
        <taxon>Ascomycota</taxon>
        <taxon>Pezizomycotina</taxon>
        <taxon>Eurotiomycetes</taxon>
        <taxon>Chaetothyriomycetidae</taxon>
        <taxon>Chaetothyriales</taxon>
        <taxon>Herpotrichiellaceae</taxon>
        <taxon>Fonsecaea</taxon>
    </lineage>
</organism>
<evidence type="ECO:0000313" key="2">
    <source>
        <dbReference type="Proteomes" id="UP000185904"/>
    </source>
</evidence>
<dbReference type="SUPFAM" id="SSF52833">
    <property type="entry name" value="Thioredoxin-like"/>
    <property type="match status" value="1"/>
</dbReference>
<dbReference type="Gene3D" id="3.40.30.10">
    <property type="entry name" value="Glutaredoxin"/>
    <property type="match status" value="1"/>
</dbReference>
<dbReference type="GeneID" id="34591471"/>
<keyword evidence="2" id="KW-1185">Reference proteome</keyword>
<name>A0A178CS75_9EURO</name>